<comment type="caution">
    <text evidence="1">The sequence shown here is derived from an EMBL/GenBank/DDBJ whole genome shotgun (WGS) entry which is preliminary data.</text>
</comment>
<evidence type="ECO:0000313" key="2">
    <source>
        <dbReference type="Proteomes" id="UP001595528"/>
    </source>
</evidence>
<protein>
    <submittedName>
        <fullName evidence="1">Uncharacterized protein</fullName>
    </submittedName>
</protein>
<accession>A0ABV7KYU2</accession>
<sequence>MSGDETPITRYVIQRKDIEEALDDSRMLVDGCPSCHSKDLSLSQEDNGDVSVTFLPSINADTGSPYFGKGHVVVPIFCRNCGYGMFFHLRALLDRAKRLRMEASGNDG</sequence>
<dbReference type="EMBL" id="JBHRTR010000022">
    <property type="protein sequence ID" value="MFC3227364.1"/>
    <property type="molecule type" value="Genomic_DNA"/>
</dbReference>
<dbReference type="Proteomes" id="UP001595528">
    <property type="component" value="Unassembled WGS sequence"/>
</dbReference>
<proteinExistence type="predicted"/>
<evidence type="ECO:0000313" key="1">
    <source>
        <dbReference type="EMBL" id="MFC3227364.1"/>
    </source>
</evidence>
<dbReference type="RefSeq" id="WP_379899530.1">
    <property type="nucleotide sequence ID" value="NZ_JBHRTR010000022.1"/>
</dbReference>
<name>A0ABV7KYU2_9PROT</name>
<organism evidence="1 2">
    <name type="scientific">Marinibaculum pumilum</name>
    <dbReference type="NCBI Taxonomy" id="1766165"/>
    <lineage>
        <taxon>Bacteria</taxon>
        <taxon>Pseudomonadati</taxon>
        <taxon>Pseudomonadota</taxon>
        <taxon>Alphaproteobacteria</taxon>
        <taxon>Rhodospirillales</taxon>
        <taxon>Rhodospirillaceae</taxon>
        <taxon>Marinibaculum</taxon>
    </lineage>
</organism>
<reference evidence="2" key="1">
    <citation type="journal article" date="2019" name="Int. J. Syst. Evol. Microbiol.">
        <title>The Global Catalogue of Microorganisms (GCM) 10K type strain sequencing project: providing services to taxonomists for standard genome sequencing and annotation.</title>
        <authorList>
            <consortium name="The Broad Institute Genomics Platform"/>
            <consortium name="The Broad Institute Genome Sequencing Center for Infectious Disease"/>
            <person name="Wu L."/>
            <person name="Ma J."/>
        </authorList>
    </citation>
    <scope>NUCLEOTIDE SEQUENCE [LARGE SCALE GENOMIC DNA]</scope>
    <source>
        <strain evidence="2">KCTC 42964</strain>
    </source>
</reference>
<keyword evidence="2" id="KW-1185">Reference proteome</keyword>
<gene>
    <name evidence="1" type="ORF">ACFOGJ_08995</name>
</gene>